<evidence type="ECO:0000256" key="1">
    <source>
        <dbReference type="SAM" id="MobiDB-lite"/>
    </source>
</evidence>
<organism evidence="3 4">
    <name type="scientific">Roseateles violae</name>
    <dbReference type="NCBI Taxonomy" id="3058042"/>
    <lineage>
        <taxon>Bacteria</taxon>
        <taxon>Pseudomonadati</taxon>
        <taxon>Pseudomonadota</taxon>
        <taxon>Betaproteobacteria</taxon>
        <taxon>Burkholderiales</taxon>
        <taxon>Sphaerotilaceae</taxon>
        <taxon>Roseateles</taxon>
    </lineage>
</organism>
<feature type="chain" id="PRO_5045408703" evidence="2">
    <location>
        <begin position="26"/>
        <end position="343"/>
    </location>
</feature>
<feature type="region of interest" description="Disordered" evidence="1">
    <location>
        <begin position="30"/>
        <end position="50"/>
    </location>
</feature>
<gene>
    <name evidence="3" type="ORF">QWJ38_07460</name>
</gene>
<dbReference type="Proteomes" id="UP001228044">
    <property type="component" value="Unassembled WGS sequence"/>
</dbReference>
<proteinExistence type="predicted"/>
<dbReference type="Pfam" id="PF03783">
    <property type="entry name" value="CsgG"/>
    <property type="match status" value="1"/>
</dbReference>
<dbReference type="Gene3D" id="3.40.50.10610">
    <property type="entry name" value="ABC-type transport auxiliary lipoprotein component"/>
    <property type="match status" value="1"/>
</dbReference>
<reference evidence="3 4" key="1">
    <citation type="submission" date="2023-06" db="EMBL/GenBank/DDBJ databases">
        <title>Pelomonas sp. PFR6 16S ribosomal RNA gene Genome sequencing and assembly.</title>
        <authorList>
            <person name="Woo H."/>
        </authorList>
    </citation>
    <scope>NUCLEOTIDE SEQUENCE [LARGE SCALE GENOMIC DNA]</scope>
    <source>
        <strain evidence="3 4">PFR6</strain>
    </source>
</reference>
<evidence type="ECO:0000256" key="2">
    <source>
        <dbReference type="SAM" id="SignalP"/>
    </source>
</evidence>
<evidence type="ECO:0000313" key="4">
    <source>
        <dbReference type="Proteomes" id="UP001228044"/>
    </source>
</evidence>
<name>A0ABT8DUX0_9BURK</name>
<protein>
    <submittedName>
        <fullName evidence="3">CsgG/HfaB family protein</fullName>
    </submittedName>
</protein>
<keyword evidence="2" id="KW-0732">Signal</keyword>
<feature type="signal peptide" evidence="2">
    <location>
        <begin position="1"/>
        <end position="25"/>
    </location>
</feature>
<sequence length="343" mass="35010">MGKTFRILAGSLALLSLTLPPAALRAQELGKGGSKATGSAGPDGAQNASAELERCDAPKGTIAVVEPQTHVAHALQRYQLGSPTSVIRMLIQQSNCFQVVERGVAMQNMMQERALAQSGQLQADQNIGKGQMVTADFIVTPNVVFTDNNAGGVGGGLMGVLGGSAGRLLGGVAGGLKFKQAQTSLMLSDSRSGIQVAAAEGSAEKADFNLGGALFGGGAAGGMGGYSSTNEGKLVAASFIDNWNNIVRAIRNSPSLVQARAGAAAQQNAATSVQANAAAAGDVMVPKIAGAKVLKQPRDGAGELQTLGRADEVLFLGEERDGFLKVQAAAGEGWVKKLLLRKQ</sequence>
<evidence type="ECO:0000313" key="3">
    <source>
        <dbReference type="EMBL" id="MDN3920114.1"/>
    </source>
</evidence>
<comment type="caution">
    <text evidence="3">The sequence shown here is derived from an EMBL/GenBank/DDBJ whole genome shotgun (WGS) entry which is preliminary data.</text>
</comment>
<keyword evidence="4" id="KW-1185">Reference proteome</keyword>
<dbReference type="EMBL" id="JAUHHC010000002">
    <property type="protein sequence ID" value="MDN3920114.1"/>
    <property type="molecule type" value="Genomic_DNA"/>
</dbReference>
<accession>A0ABT8DUX0</accession>
<dbReference type="RefSeq" id="WP_290358427.1">
    <property type="nucleotide sequence ID" value="NZ_JAUHHC010000002.1"/>
</dbReference>
<dbReference type="InterPro" id="IPR005534">
    <property type="entry name" value="Curli_assmbl/transp-comp_CsgG"/>
</dbReference>